<feature type="region of interest" description="Disordered" evidence="1">
    <location>
        <begin position="572"/>
        <end position="614"/>
    </location>
</feature>
<keyword evidence="3" id="KW-1185">Reference proteome</keyword>
<protein>
    <submittedName>
        <fullName evidence="2">Uncharacterized protein</fullName>
    </submittedName>
</protein>
<feature type="compositionally biased region" description="Polar residues" evidence="1">
    <location>
        <begin position="260"/>
        <end position="270"/>
    </location>
</feature>
<feature type="region of interest" description="Disordered" evidence="1">
    <location>
        <begin position="215"/>
        <end position="243"/>
    </location>
</feature>
<feature type="compositionally biased region" description="Polar residues" evidence="1">
    <location>
        <begin position="215"/>
        <end position="224"/>
    </location>
</feature>
<proteinExistence type="predicted"/>
<dbReference type="EMBL" id="GG662667">
    <property type="protein sequence ID" value="EAR97238.1"/>
    <property type="molecule type" value="Genomic_DNA"/>
</dbReference>
<dbReference type="Proteomes" id="UP000009168">
    <property type="component" value="Unassembled WGS sequence"/>
</dbReference>
<dbReference type="KEGG" id="tet:TTHERM_00483710"/>
<gene>
    <name evidence="2" type="ORF">TTHERM_00483710</name>
</gene>
<feature type="compositionally biased region" description="Basic and acidic residues" evidence="1">
    <location>
        <begin position="272"/>
        <end position="281"/>
    </location>
</feature>
<organism evidence="2 3">
    <name type="scientific">Tetrahymena thermophila (strain SB210)</name>
    <dbReference type="NCBI Taxonomy" id="312017"/>
    <lineage>
        <taxon>Eukaryota</taxon>
        <taxon>Sar</taxon>
        <taxon>Alveolata</taxon>
        <taxon>Ciliophora</taxon>
        <taxon>Intramacronucleata</taxon>
        <taxon>Oligohymenophorea</taxon>
        <taxon>Hymenostomatida</taxon>
        <taxon>Tetrahymenina</taxon>
        <taxon>Tetrahymenidae</taxon>
        <taxon>Tetrahymena</taxon>
    </lineage>
</organism>
<dbReference type="RefSeq" id="XP_001017483.1">
    <property type="nucleotide sequence ID" value="XM_001017483.1"/>
</dbReference>
<dbReference type="GeneID" id="7840822"/>
<evidence type="ECO:0000313" key="3">
    <source>
        <dbReference type="Proteomes" id="UP000009168"/>
    </source>
</evidence>
<sequence length="792" mass="91983">MNTFSYRQKINPGRDLKLLSQDWVFVKKQQKTEFHSQNNSLGISQKTDHPVSIHQNSFSELRFQERSTVIPFLNGQQTFYTGIRDYSNENIKSQRNGQNQSIENFNLTQIMSLSLNKQNRSGVNNNSIISQGTGGFNSIQLKSPYKRTIKSSRESTDKCSVINSINKFQMKDNKPKKILKKLNQTVDIGQIDSNYDSMDFANNMLSSMHFIPQQTSDSTAQGYSTDKKNQRRSSLFKNSKRKSKLNNNLSASFILTSNVSHDSKQQARNTQKTKDHCEKEQNEIQKWTEQTAIFVNEKQTLENEKLPQTTMEKSEVQAIIDGLFQEIEERDKDKSLELEIMEKYKKQKNERLAKSQQDAKIQRINNTNIVLSYSRGKDIQSNANGFQMSKYLYNQKYGHYKCIPQSYNTELIPTQDQLIAQQLNKPDYTVQELKDIPFKSIYNPEIDESKKYLSAVRISEREQYQLKVPASKLMREVLKKYDKDKNFVVQNVEQQDNQNIIQEVYGDFLQNPAKRLNISKIKENQLIQNNLYDSRYVKPFVIEEENTSEGNRYTNNSHNTEVLSPRKKEISNFAKAAKQQESQRSQSPPESNQQCQNIPRIVSGLNSPITQRNRNNITNYNTSNNSYNFSNFVQPQKSIFSPQSSIQVQQSPEGRITPLRFKRNPFDVSIQSPQAPLSRPLPKKKKIQVKTNINEVGKINEARISSPFVKVSDCERGMKQNASTDRQKFYDSWYSPPNLRQQNLDRHLQKYINNEQYQKKLVQQYILLKSNGNTDPIQQTQPKKSLNQPIKN</sequence>
<reference evidence="3" key="1">
    <citation type="journal article" date="2006" name="PLoS Biol.">
        <title>Macronuclear genome sequence of the ciliate Tetrahymena thermophila, a model eukaryote.</title>
        <authorList>
            <person name="Eisen J.A."/>
            <person name="Coyne R.S."/>
            <person name="Wu M."/>
            <person name="Wu D."/>
            <person name="Thiagarajan M."/>
            <person name="Wortman J.R."/>
            <person name="Badger J.H."/>
            <person name="Ren Q."/>
            <person name="Amedeo P."/>
            <person name="Jones K.M."/>
            <person name="Tallon L.J."/>
            <person name="Delcher A.L."/>
            <person name="Salzberg S.L."/>
            <person name="Silva J.C."/>
            <person name="Haas B.J."/>
            <person name="Majoros W.H."/>
            <person name="Farzad M."/>
            <person name="Carlton J.M."/>
            <person name="Smith R.K. Jr."/>
            <person name="Garg J."/>
            <person name="Pearlman R.E."/>
            <person name="Karrer K.M."/>
            <person name="Sun L."/>
            <person name="Manning G."/>
            <person name="Elde N.C."/>
            <person name="Turkewitz A.P."/>
            <person name="Asai D.J."/>
            <person name="Wilkes D.E."/>
            <person name="Wang Y."/>
            <person name="Cai H."/>
            <person name="Collins K."/>
            <person name="Stewart B.A."/>
            <person name="Lee S.R."/>
            <person name="Wilamowska K."/>
            <person name="Weinberg Z."/>
            <person name="Ruzzo W.L."/>
            <person name="Wloga D."/>
            <person name="Gaertig J."/>
            <person name="Frankel J."/>
            <person name="Tsao C.-C."/>
            <person name="Gorovsky M.A."/>
            <person name="Keeling P.J."/>
            <person name="Waller R.F."/>
            <person name="Patron N.J."/>
            <person name="Cherry J.M."/>
            <person name="Stover N.A."/>
            <person name="Krieger C.J."/>
            <person name="del Toro C."/>
            <person name="Ryder H.F."/>
            <person name="Williamson S.C."/>
            <person name="Barbeau R.A."/>
            <person name="Hamilton E.P."/>
            <person name="Orias E."/>
        </authorList>
    </citation>
    <scope>NUCLEOTIDE SEQUENCE [LARGE SCALE GENOMIC DNA]</scope>
    <source>
        <strain evidence="3">SB210</strain>
    </source>
</reference>
<dbReference type="AlphaFoldDB" id="I7M862"/>
<evidence type="ECO:0000313" key="2">
    <source>
        <dbReference type="EMBL" id="EAR97238.1"/>
    </source>
</evidence>
<feature type="region of interest" description="Disordered" evidence="1">
    <location>
        <begin position="260"/>
        <end position="281"/>
    </location>
</feature>
<accession>I7M862</accession>
<name>I7M862_TETTS</name>
<feature type="region of interest" description="Disordered" evidence="1">
    <location>
        <begin position="772"/>
        <end position="792"/>
    </location>
</feature>
<dbReference type="HOGENOM" id="CLU_354713_0_0_1"/>
<feature type="compositionally biased region" description="Low complexity" evidence="1">
    <location>
        <begin position="579"/>
        <end position="594"/>
    </location>
</feature>
<dbReference type="InParanoid" id="I7M862"/>
<evidence type="ECO:0000256" key="1">
    <source>
        <dbReference type="SAM" id="MobiDB-lite"/>
    </source>
</evidence>